<keyword evidence="2" id="KW-0178">Competence</keyword>
<reference evidence="4 5" key="1">
    <citation type="submission" date="2016-10" db="EMBL/GenBank/DDBJ databases">
        <title>Draft genome sequences of four alkaliphilic bacteria belonging to the Anaerobacillus genus.</title>
        <authorList>
            <person name="Bassil N.M."/>
            <person name="Lloyd J.R."/>
        </authorList>
    </citation>
    <scope>NUCLEOTIDE SEQUENCE [LARGE SCALE GENOMIC DNA]</scope>
    <source>
        <strain evidence="4 5">DSM 18345</strain>
    </source>
</reference>
<feature type="transmembrane region" description="Helical" evidence="3">
    <location>
        <begin position="12"/>
        <end position="31"/>
    </location>
</feature>
<keyword evidence="3" id="KW-0812">Transmembrane</keyword>
<dbReference type="AlphaFoldDB" id="A0A1S2LDV9"/>
<dbReference type="Pfam" id="PF07963">
    <property type="entry name" value="N_methyl"/>
    <property type="match status" value="1"/>
</dbReference>
<evidence type="ECO:0000313" key="5">
    <source>
        <dbReference type="Proteomes" id="UP000179524"/>
    </source>
</evidence>
<protein>
    <recommendedName>
        <fullName evidence="6">Prepilin-type N-terminal cleavage/methylation domain-containing protein</fullName>
    </recommendedName>
</protein>
<dbReference type="OrthoDB" id="2937119at2"/>
<evidence type="ECO:0008006" key="6">
    <source>
        <dbReference type="Google" id="ProtNLM"/>
    </source>
</evidence>
<proteinExistence type="predicted"/>
<dbReference type="NCBIfam" id="TIGR02532">
    <property type="entry name" value="IV_pilin_GFxxxE"/>
    <property type="match status" value="1"/>
</dbReference>
<name>A0A1S2LDV9_9BACI</name>
<keyword evidence="3" id="KW-0472">Membrane</keyword>
<dbReference type="InterPro" id="IPR012902">
    <property type="entry name" value="N_methyl_site"/>
</dbReference>
<dbReference type="GO" id="GO:0009986">
    <property type="term" value="C:cell surface"/>
    <property type="evidence" value="ECO:0007669"/>
    <property type="project" value="UniProtKB-SubCell"/>
</dbReference>
<dbReference type="Proteomes" id="UP000179524">
    <property type="component" value="Unassembled WGS sequence"/>
</dbReference>
<dbReference type="SUPFAM" id="SSF54523">
    <property type="entry name" value="Pili subunits"/>
    <property type="match status" value="1"/>
</dbReference>
<keyword evidence="5" id="KW-1185">Reference proteome</keyword>
<comment type="subcellular location">
    <subcellularLocation>
        <location evidence="1">Cell surface</location>
    </subcellularLocation>
</comment>
<organism evidence="4 5">
    <name type="scientific">Anaerobacillus alkalilacustris</name>
    <dbReference type="NCBI Taxonomy" id="393763"/>
    <lineage>
        <taxon>Bacteria</taxon>
        <taxon>Bacillati</taxon>
        <taxon>Bacillota</taxon>
        <taxon>Bacilli</taxon>
        <taxon>Bacillales</taxon>
        <taxon>Bacillaceae</taxon>
        <taxon>Anaerobacillus</taxon>
    </lineage>
</organism>
<sequence>MRKMLKNQKGLTLIELLAVIVILGIIAAIAVPSIGNIISKTEEKAKVAEAIQIINAAKLDRAANPSRAVWSHNGNQPTDGNFGESDTNYNELSSYLEKVSDTTYEVRYNSGNFEIRLHDANDVVKDGFTNSATETELINYTR</sequence>
<dbReference type="InterPro" id="IPR045584">
    <property type="entry name" value="Pilin-like"/>
</dbReference>
<dbReference type="GO" id="GO:0030420">
    <property type="term" value="P:establishment of competence for transformation"/>
    <property type="evidence" value="ECO:0007669"/>
    <property type="project" value="UniProtKB-KW"/>
</dbReference>
<accession>A0A1S2LDV9</accession>
<dbReference type="RefSeq" id="WP_071311144.1">
    <property type="nucleotide sequence ID" value="NZ_MLQR01000050.1"/>
</dbReference>
<comment type="caution">
    <text evidence="4">The sequence shown here is derived from an EMBL/GenBank/DDBJ whole genome shotgun (WGS) entry which is preliminary data.</text>
</comment>
<dbReference type="PROSITE" id="PS00409">
    <property type="entry name" value="PROKAR_NTER_METHYL"/>
    <property type="match status" value="1"/>
</dbReference>
<evidence type="ECO:0000256" key="3">
    <source>
        <dbReference type="SAM" id="Phobius"/>
    </source>
</evidence>
<evidence type="ECO:0000313" key="4">
    <source>
        <dbReference type="EMBL" id="OIJ10571.1"/>
    </source>
</evidence>
<gene>
    <name evidence="4" type="ORF">BKP37_18750</name>
</gene>
<evidence type="ECO:0000256" key="1">
    <source>
        <dbReference type="ARBA" id="ARBA00004241"/>
    </source>
</evidence>
<evidence type="ECO:0000256" key="2">
    <source>
        <dbReference type="ARBA" id="ARBA00023287"/>
    </source>
</evidence>
<dbReference type="EMBL" id="MLQR01000050">
    <property type="protein sequence ID" value="OIJ10571.1"/>
    <property type="molecule type" value="Genomic_DNA"/>
</dbReference>
<keyword evidence="3" id="KW-1133">Transmembrane helix</keyword>
<dbReference type="Gene3D" id="3.30.700.10">
    <property type="entry name" value="Glycoprotein, Type 4 Pilin"/>
    <property type="match status" value="1"/>
</dbReference>